<evidence type="ECO:0000259" key="2">
    <source>
        <dbReference type="Pfam" id="PF10243"/>
    </source>
</evidence>
<gene>
    <name evidence="3" type="ORF">CTEN210_08228</name>
</gene>
<dbReference type="InterPro" id="IPR040468">
    <property type="entry name" value="TRAF3IP1_N"/>
</dbReference>
<dbReference type="Gene3D" id="1.10.418.50">
    <property type="entry name" value="Microtubule-binding protein MIP-T3"/>
    <property type="match status" value="2"/>
</dbReference>
<dbReference type="Gene3D" id="2.130.10.10">
    <property type="entry name" value="YVTN repeat-like/Quinoprotein amine dehydrogenase"/>
    <property type="match status" value="1"/>
</dbReference>
<feature type="domain" description="TRAF3-interacting protein 1 N-terminal" evidence="2">
    <location>
        <begin position="171"/>
        <end position="281"/>
    </location>
</feature>
<evidence type="ECO:0000313" key="3">
    <source>
        <dbReference type="EMBL" id="GFH51752.1"/>
    </source>
</evidence>
<dbReference type="EMBL" id="BLLK01000045">
    <property type="protein sequence ID" value="GFH51752.1"/>
    <property type="molecule type" value="Genomic_DNA"/>
</dbReference>
<protein>
    <submittedName>
        <fullName evidence="3">Esterase-like activity of phytase family protein</fullName>
    </submittedName>
</protein>
<evidence type="ECO:0000256" key="1">
    <source>
        <dbReference type="SAM" id="MobiDB-lite"/>
    </source>
</evidence>
<organism evidence="3 4">
    <name type="scientific">Chaetoceros tenuissimus</name>
    <dbReference type="NCBI Taxonomy" id="426638"/>
    <lineage>
        <taxon>Eukaryota</taxon>
        <taxon>Sar</taxon>
        <taxon>Stramenopiles</taxon>
        <taxon>Ochrophyta</taxon>
        <taxon>Bacillariophyta</taxon>
        <taxon>Coscinodiscophyceae</taxon>
        <taxon>Chaetocerotophycidae</taxon>
        <taxon>Chaetocerotales</taxon>
        <taxon>Chaetocerotaceae</taxon>
        <taxon>Chaetoceros</taxon>
    </lineage>
</organism>
<dbReference type="Pfam" id="PF10243">
    <property type="entry name" value="MIP-T3"/>
    <property type="match status" value="2"/>
</dbReference>
<dbReference type="Proteomes" id="UP001054902">
    <property type="component" value="Unassembled WGS sequence"/>
</dbReference>
<name>A0AAD3H5V9_9STRA</name>
<accession>A0AAD3H5V9</accession>
<reference evidence="3 4" key="1">
    <citation type="journal article" date="2021" name="Sci. Rep.">
        <title>The genome of the diatom Chaetoceros tenuissimus carries an ancient integrated fragment of an extant virus.</title>
        <authorList>
            <person name="Hongo Y."/>
            <person name="Kimura K."/>
            <person name="Takaki Y."/>
            <person name="Yoshida Y."/>
            <person name="Baba S."/>
            <person name="Kobayashi G."/>
            <person name="Nagasaki K."/>
            <person name="Hano T."/>
            <person name="Tomaru Y."/>
        </authorList>
    </citation>
    <scope>NUCLEOTIDE SEQUENCE [LARGE SCALE GENOMIC DNA]</scope>
    <source>
        <strain evidence="3 4">NIES-3715</strain>
    </source>
</reference>
<keyword evidence="4" id="KW-1185">Reference proteome</keyword>
<dbReference type="InterPro" id="IPR042576">
    <property type="entry name" value="TRAF3IP1_N_sf"/>
</dbReference>
<feature type="compositionally biased region" description="Acidic residues" evidence="1">
    <location>
        <begin position="446"/>
        <end position="458"/>
    </location>
</feature>
<dbReference type="PANTHER" id="PTHR46928:SF1">
    <property type="entry name" value="MESENCHYME-SPECIFIC CELL SURFACE GLYCOPROTEIN"/>
    <property type="match status" value="1"/>
</dbReference>
<dbReference type="PANTHER" id="PTHR46928">
    <property type="entry name" value="MESENCHYME-SPECIFIC CELL SURFACE GLYCOPROTEIN"/>
    <property type="match status" value="1"/>
</dbReference>
<proteinExistence type="predicted"/>
<evidence type="ECO:0000313" key="4">
    <source>
        <dbReference type="Proteomes" id="UP001054902"/>
    </source>
</evidence>
<dbReference type="InterPro" id="IPR052956">
    <property type="entry name" value="Mesenchyme-surface_protein"/>
</dbReference>
<dbReference type="SUPFAM" id="SSF51004">
    <property type="entry name" value="C-terminal (heme d1) domain of cytochrome cd1-nitrite reductase"/>
    <property type="match status" value="1"/>
</dbReference>
<dbReference type="InterPro" id="IPR015943">
    <property type="entry name" value="WD40/YVTN_repeat-like_dom_sf"/>
</dbReference>
<dbReference type="AlphaFoldDB" id="A0AAD3H5V9"/>
<sequence>MDLDAAISETQHTLQQIFSKPKCTEKLLRRPPLRYLADVVRATIAKKGFPAKYYSKEEFDFENKDAKLAFLEKLFHLVGVCQGKKVQVKASSIIAGVEVVDTLQLLNSFGKIALDEKFPHDEAVAHCLSGGTIESFPSFDAVNKDAESFSNDKNIQSDLKKQIRNCTGDLTQTKYLLNSVISKPRCSTKLLEKPPLRFIHDVVIAIASAEDMDLTKVLSESELNSSNVKEKEAKIAFLIKLIDHVEKRFSLQLDMNPSRIVAGKDAEKTRKLLQLFVTLAKNERMHSEDHDNLPNSSFGGNTIEFQIPPTVNEANVRDNGEVKVVAKEDSLRDIINNVKIGDDKNVEQSIKEMSPSDAKEVIENIGEKMSKANSNESKQHFFVNDDVQLDKGLESNGARPMTATGRPRTAVHDYVEDQDIIEDLVDAKVPILKARPFLASKLNESSSEESEQETDEEEGRVIKIGSRLRSTVEKTDSPPKQTYSFENNSSTLQRFAKTACAIVPETVAVNSSLEELQLELVEQQSKYQEGLNDLEVSMKQTEDIMTPLHTVLAETRDLKKGKCDLWTKKWKNGKSSKGKGSYNFNRIATFPVCSQLDADCNTDTETAAEIVTVSGDLNTLIYSDSPMGVIGFVDITDATSPSPLGTLDVGGEPTSVSVWNDSIAVVGVNTSEDYVNTSGLLVAVDIATQTILKSWDLGGQPDSVAVSPDGKYIVVAIENERDEDLGDGIPPQMPAGFVVSIATAESLDDWTPSVIDVTGLDGVNIPEDPEPEFVHINENNLAVVTLQENNAIILIDLESGTVESSFSAGSVDLDNIDTEEEGIIDQTSSLDAVPREPDGVVFMNPNYFATADEGDMDGGSRGFTI</sequence>
<dbReference type="InterPro" id="IPR011048">
    <property type="entry name" value="Haem_d1_sf"/>
</dbReference>
<comment type="caution">
    <text evidence="3">The sequence shown here is derived from an EMBL/GenBank/DDBJ whole genome shotgun (WGS) entry which is preliminary data.</text>
</comment>
<feature type="region of interest" description="Disordered" evidence="1">
    <location>
        <begin position="441"/>
        <end position="485"/>
    </location>
</feature>
<feature type="domain" description="TRAF3-interacting protein 1 N-terminal" evidence="2">
    <location>
        <begin position="7"/>
        <end position="113"/>
    </location>
</feature>